<protein>
    <submittedName>
        <fullName evidence="1">Uncharacterized protein</fullName>
    </submittedName>
</protein>
<organism evidence="1 2">
    <name type="scientific">Diploscapter pachys</name>
    <dbReference type="NCBI Taxonomy" id="2018661"/>
    <lineage>
        <taxon>Eukaryota</taxon>
        <taxon>Metazoa</taxon>
        <taxon>Ecdysozoa</taxon>
        <taxon>Nematoda</taxon>
        <taxon>Chromadorea</taxon>
        <taxon>Rhabditida</taxon>
        <taxon>Rhabditina</taxon>
        <taxon>Rhabditomorpha</taxon>
        <taxon>Rhabditoidea</taxon>
        <taxon>Rhabditidae</taxon>
        <taxon>Diploscapter</taxon>
    </lineage>
</organism>
<keyword evidence="2" id="KW-1185">Reference proteome</keyword>
<dbReference type="AlphaFoldDB" id="A0A2A2LP57"/>
<name>A0A2A2LP57_9BILA</name>
<dbReference type="EMBL" id="LIAE01006535">
    <property type="protein sequence ID" value="PAV88021.1"/>
    <property type="molecule type" value="Genomic_DNA"/>
</dbReference>
<accession>A0A2A2LP57</accession>
<evidence type="ECO:0000313" key="2">
    <source>
        <dbReference type="Proteomes" id="UP000218231"/>
    </source>
</evidence>
<evidence type="ECO:0000313" key="1">
    <source>
        <dbReference type="EMBL" id="PAV88021.1"/>
    </source>
</evidence>
<proteinExistence type="predicted"/>
<sequence length="85" mass="10115">MDLLSLTTQKSSVLTTIGTYSTEYNIRISVLDKFQHRFNLNFNLNFNFNFNDDATDDYNRRTLRWLHDRLGGLPWFCDVQFTNTL</sequence>
<reference evidence="1 2" key="1">
    <citation type="journal article" date="2017" name="Curr. Biol.">
        <title>Genome architecture and evolution of a unichromosomal asexual nematode.</title>
        <authorList>
            <person name="Fradin H."/>
            <person name="Zegar C."/>
            <person name="Gutwein M."/>
            <person name="Lucas J."/>
            <person name="Kovtun M."/>
            <person name="Corcoran D."/>
            <person name="Baugh L.R."/>
            <person name="Kiontke K."/>
            <person name="Gunsalus K."/>
            <person name="Fitch D.H."/>
            <person name="Piano F."/>
        </authorList>
    </citation>
    <scope>NUCLEOTIDE SEQUENCE [LARGE SCALE GENOMIC DNA]</scope>
    <source>
        <strain evidence="1">PF1309</strain>
    </source>
</reference>
<dbReference type="Proteomes" id="UP000218231">
    <property type="component" value="Unassembled WGS sequence"/>
</dbReference>
<comment type="caution">
    <text evidence="1">The sequence shown here is derived from an EMBL/GenBank/DDBJ whole genome shotgun (WGS) entry which is preliminary data.</text>
</comment>
<gene>
    <name evidence="1" type="ORF">WR25_20276</name>
</gene>